<name>A0A6L2LNT8_TANCI</name>
<keyword evidence="1" id="KW-0695">RNA-directed DNA polymerase</keyword>
<dbReference type="PANTHER" id="PTHR46890">
    <property type="entry name" value="NON-LTR RETROLELEMENT REVERSE TRANSCRIPTASE-LIKE PROTEIN-RELATED"/>
    <property type="match status" value="1"/>
</dbReference>
<dbReference type="PANTHER" id="PTHR46890:SF50">
    <property type="entry name" value="RNA-DIRECTED DNA POLYMERASE, EUKARYOTA, REVERSE TRANSCRIPTASE ZINC-BINDING DOMAIN PROTEIN-RELATED"/>
    <property type="match status" value="1"/>
</dbReference>
<proteinExistence type="predicted"/>
<dbReference type="AlphaFoldDB" id="A0A6L2LNT8"/>
<dbReference type="GO" id="GO:0003964">
    <property type="term" value="F:RNA-directed DNA polymerase activity"/>
    <property type="evidence" value="ECO:0007669"/>
    <property type="project" value="UniProtKB-KW"/>
</dbReference>
<keyword evidence="1" id="KW-0808">Transferase</keyword>
<organism evidence="1">
    <name type="scientific">Tanacetum cinerariifolium</name>
    <name type="common">Dalmatian daisy</name>
    <name type="synonym">Chrysanthemum cinerariifolium</name>
    <dbReference type="NCBI Taxonomy" id="118510"/>
    <lineage>
        <taxon>Eukaryota</taxon>
        <taxon>Viridiplantae</taxon>
        <taxon>Streptophyta</taxon>
        <taxon>Embryophyta</taxon>
        <taxon>Tracheophyta</taxon>
        <taxon>Spermatophyta</taxon>
        <taxon>Magnoliopsida</taxon>
        <taxon>eudicotyledons</taxon>
        <taxon>Gunneridae</taxon>
        <taxon>Pentapetalae</taxon>
        <taxon>asterids</taxon>
        <taxon>campanulids</taxon>
        <taxon>Asterales</taxon>
        <taxon>Asteraceae</taxon>
        <taxon>Asteroideae</taxon>
        <taxon>Anthemideae</taxon>
        <taxon>Anthemidinae</taxon>
        <taxon>Tanacetum</taxon>
    </lineage>
</organism>
<gene>
    <name evidence="1" type="ORF">Tci_033942</name>
</gene>
<dbReference type="EMBL" id="BKCJ010004594">
    <property type="protein sequence ID" value="GEU61964.1"/>
    <property type="molecule type" value="Genomic_DNA"/>
</dbReference>
<dbReference type="InterPro" id="IPR052343">
    <property type="entry name" value="Retrotransposon-Effector_Assoc"/>
</dbReference>
<comment type="caution">
    <text evidence="1">The sequence shown here is derived from an EMBL/GenBank/DDBJ whole genome shotgun (WGS) entry which is preliminary data.</text>
</comment>
<sequence>MADGVWIDKPGLVKGEFFKHFSHRFDKPSAHRARIDVNFENTLSSNQIECLECDVTKYELKRAVCDCGVDKSPGPDGYTFGFYRHFWTTIEDNVFGAVNYFFTYGDFPKGCNSSFIALIPKIPDANMVKDFRPISLIGSIYKIIAKILANRLVSVLGGIVNRVQSAFITERQILDGPLIINEIMQWCSSKKTSSHIQASGGNGFKAVSGRREVPSLLMAVQRRNFSSTKVSNKKLKNQGIDFFEYLKLNLGDGSSFLFWEDCWCEGRLLKDVFPRLYALEMRKNISVKDKFSDPTMDHSFRRHTRDDVEQIQYNKLSDVLTAKLVRWWNILYGNATSYEEWLS</sequence>
<reference evidence="1" key="1">
    <citation type="journal article" date="2019" name="Sci. Rep.">
        <title>Draft genome of Tanacetum cinerariifolium, the natural source of mosquito coil.</title>
        <authorList>
            <person name="Yamashiro T."/>
            <person name="Shiraishi A."/>
            <person name="Satake H."/>
            <person name="Nakayama K."/>
        </authorList>
    </citation>
    <scope>NUCLEOTIDE SEQUENCE</scope>
</reference>
<keyword evidence="1" id="KW-0548">Nucleotidyltransferase</keyword>
<protein>
    <submittedName>
        <fullName evidence="1">RNA-directed DNA polymerase, eukaryota, reverse transcriptase zinc-binding domain protein</fullName>
    </submittedName>
</protein>
<accession>A0A6L2LNT8</accession>
<evidence type="ECO:0000313" key="1">
    <source>
        <dbReference type="EMBL" id="GEU61964.1"/>
    </source>
</evidence>